<feature type="compositionally biased region" description="Pro residues" evidence="1">
    <location>
        <begin position="223"/>
        <end position="235"/>
    </location>
</feature>
<evidence type="ECO:0000313" key="4">
    <source>
        <dbReference type="Proteomes" id="UP000007814"/>
    </source>
</evidence>
<dbReference type="eggNOG" id="COG2919">
    <property type="taxonomic scope" value="Bacteria"/>
</dbReference>
<reference evidence="3 4" key="1">
    <citation type="submission" date="2012-07" db="EMBL/GenBank/DDBJ databases">
        <authorList>
            <person name="Durkin A.S."/>
            <person name="McCorrison J."/>
            <person name="Torralba M."/>
            <person name="Gillis M."/>
            <person name="Methe B."/>
            <person name="Sutton G."/>
            <person name="Nelson K.E."/>
        </authorList>
    </citation>
    <scope>NUCLEOTIDE SEQUENCE [LARGE SCALE GENOMIC DNA]</scope>
    <source>
        <strain evidence="4">ATCC 12104 / DSM 43013 / CCUG 2238 / JCM 8349 / NCTC 10301 / Howell 279</strain>
    </source>
</reference>
<keyword evidence="2" id="KW-0472">Membrane</keyword>
<feature type="transmembrane region" description="Helical" evidence="2">
    <location>
        <begin position="69"/>
        <end position="87"/>
    </location>
</feature>
<dbReference type="EMBL" id="ALJK01000161">
    <property type="protein sequence ID" value="EJN84200.1"/>
    <property type="molecule type" value="Genomic_DNA"/>
</dbReference>
<feature type="region of interest" description="Disordered" evidence="1">
    <location>
        <begin position="176"/>
        <end position="242"/>
    </location>
</feature>
<name>J2ZNS1_ACTNH</name>
<feature type="compositionally biased region" description="Polar residues" evidence="1">
    <location>
        <begin position="207"/>
        <end position="221"/>
    </location>
</feature>
<keyword evidence="2" id="KW-1133">Transmembrane helix</keyword>
<protein>
    <submittedName>
        <fullName evidence="3">Septum formation initiator</fullName>
    </submittedName>
</protein>
<evidence type="ECO:0000313" key="3">
    <source>
        <dbReference type="EMBL" id="EJN84200.1"/>
    </source>
</evidence>
<proteinExistence type="predicted"/>
<evidence type="ECO:0000256" key="2">
    <source>
        <dbReference type="SAM" id="Phobius"/>
    </source>
</evidence>
<feature type="compositionally biased region" description="Polar residues" evidence="1">
    <location>
        <begin position="176"/>
        <end position="196"/>
    </location>
</feature>
<comment type="caution">
    <text evidence="3">The sequence shown here is derived from an EMBL/GenBank/DDBJ whole genome shotgun (WGS) entry which is preliminary data.</text>
</comment>
<dbReference type="InterPro" id="IPR007060">
    <property type="entry name" value="FtsL/DivIC"/>
</dbReference>
<feature type="compositionally biased region" description="Low complexity" evidence="1">
    <location>
        <begin position="41"/>
        <end position="51"/>
    </location>
</feature>
<evidence type="ECO:0000256" key="1">
    <source>
        <dbReference type="SAM" id="MobiDB-lite"/>
    </source>
</evidence>
<sequence>MRLPVRQDAGMTPRRPASSQSGTRRVSRGARPRQVPAERTASSSGSGSAGSEPEGLPTTVPERVLPPRIVTLAVVGLLAFVVVFTSLRAYLSQQAQYDAVVAKIKEASDTSTALEDELAQWKDDTYVRAQVRERLGYVMPGDTSYVVVGADTVKQPSAGGEATQDSQDVPWYQALRESSQAAGQSRSGTDGASTDGSKTDPGGKALNPTQKGLPTGAPSQAPSEPPKTSPSPVPTPQTKETP</sequence>
<dbReference type="PATRIC" id="fig|1115803.3.peg.1937"/>
<dbReference type="Pfam" id="PF04977">
    <property type="entry name" value="DivIC"/>
    <property type="match status" value="1"/>
</dbReference>
<accession>J2ZNS1</accession>
<organism evidence="3 4">
    <name type="scientific">Actinomyces naeslundii (strain ATCC 12104 / DSM 43013 / CCUG 2238 / JCM 8349 / NCTC 10301 / Howell 279)</name>
    <dbReference type="NCBI Taxonomy" id="1115803"/>
    <lineage>
        <taxon>Bacteria</taxon>
        <taxon>Bacillati</taxon>
        <taxon>Actinomycetota</taxon>
        <taxon>Actinomycetes</taxon>
        <taxon>Actinomycetales</taxon>
        <taxon>Actinomycetaceae</taxon>
        <taxon>Actinomyces</taxon>
    </lineage>
</organism>
<feature type="region of interest" description="Disordered" evidence="1">
    <location>
        <begin position="1"/>
        <end position="61"/>
    </location>
</feature>
<gene>
    <name evidence="3" type="ORF">HMPREF1129_1577</name>
</gene>
<dbReference type="AlphaFoldDB" id="J2ZNS1"/>
<dbReference type="Proteomes" id="UP000007814">
    <property type="component" value="Unassembled WGS sequence"/>
</dbReference>
<keyword evidence="2" id="KW-0812">Transmembrane</keyword>